<accession>A0AAV7VAL1</accession>
<dbReference type="Proteomes" id="UP001066276">
    <property type="component" value="Chromosome 2_1"/>
</dbReference>
<sequence>MRLTCLMAPAACSETLAEASLPTHQPARTQRRAAGEAGHAAGLATSRARGRPARFRDPRDGGKGDDAACQSPIRRPSAPYHNAGTRHVRSARAYRLAVTPSPTEEVAPPPNPAHPRPGLEGTPDRVRTSNICPAHPSTPGSRRPVSAFLTSRGAICSKWV</sequence>
<comment type="caution">
    <text evidence="2">The sequence shown here is derived from an EMBL/GenBank/DDBJ whole genome shotgun (WGS) entry which is preliminary data.</text>
</comment>
<organism evidence="2 3">
    <name type="scientific">Pleurodeles waltl</name>
    <name type="common">Iberian ribbed newt</name>
    <dbReference type="NCBI Taxonomy" id="8319"/>
    <lineage>
        <taxon>Eukaryota</taxon>
        <taxon>Metazoa</taxon>
        <taxon>Chordata</taxon>
        <taxon>Craniata</taxon>
        <taxon>Vertebrata</taxon>
        <taxon>Euteleostomi</taxon>
        <taxon>Amphibia</taxon>
        <taxon>Batrachia</taxon>
        <taxon>Caudata</taxon>
        <taxon>Salamandroidea</taxon>
        <taxon>Salamandridae</taxon>
        <taxon>Pleurodelinae</taxon>
        <taxon>Pleurodeles</taxon>
    </lineage>
</organism>
<feature type="compositionally biased region" description="Basic and acidic residues" evidence="1">
    <location>
        <begin position="54"/>
        <end position="66"/>
    </location>
</feature>
<feature type="compositionally biased region" description="Low complexity" evidence="1">
    <location>
        <begin position="35"/>
        <end position="44"/>
    </location>
</feature>
<gene>
    <name evidence="2" type="ORF">NDU88_002223</name>
</gene>
<evidence type="ECO:0000313" key="2">
    <source>
        <dbReference type="EMBL" id="KAJ1198382.1"/>
    </source>
</evidence>
<dbReference type="AlphaFoldDB" id="A0AAV7VAL1"/>
<keyword evidence="3" id="KW-1185">Reference proteome</keyword>
<evidence type="ECO:0000313" key="3">
    <source>
        <dbReference type="Proteomes" id="UP001066276"/>
    </source>
</evidence>
<evidence type="ECO:0000256" key="1">
    <source>
        <dbReference type="SAM" id="MobiDB-lite"/>
    </source>
</evidence>
<protein>
    <submittedName>
        <fullName evidence="2">Uncharacterized protein</fullName>
    </submittedName>
</protein>
<reference evidence="2" key="1">
    <citation type="journal article" date="2022" name="bioRxiv">
        <title>Sequencing and chromosome-scale assembly of the giantPleurodeles waltlgenome.</title>
        <authorList>
            <person name="Brown T."/>
            <person name="Elewa A."/>
            <person name="Iarovenko S."/>
            <person name="Subramanian E."/>
            <person name="Araus A.J."/>
            <person name="Petzold A."/>
            <person name="Susuki M."/>
            <person name="Suzuki K.-i.T."/>
            <person name="Hayashi T."/>
            <person name="Toyoda A."/>
            <person name="Oliveira C."/>
            <person name="Osipova E."/>
            <person name="Leigh N.D."/>
            <person name="Simon A."/>
            <person name="Yun M.H."/>
        </authorList>
    </citation>
    <scope>NUCLEOTIDE SEQUENCE</scope>
    <source>
        <strain evidence="2">20211129_DDA</strain>
        <tissue evidence="2">Liver</tissue>
    </source>
</reference>
<feature type="region of interest" description="Disordered" evidence="1">
    <location>
        <begin position="19"/>
        <end position="86"/>
    </location>
</feature>
<name>A0AAV7VAL1_PLEWA</name>
<dbReference type="EMBL" id="JANPWB010000003">
    <property type="protein sequence ID" value="KAJ1198382.1"/>
    <property type="molecule type" value="Genomic_DNA"/>
</dbReference>
<proteinExistence type="predicted"/>
<feature type="region of interest" description="Disordered" evidence="1">
    <location>
        <begin position="98"/>
        <end position="145"/>
    </location>
</feature>